<dbReference type="Pfam" id="PF02630">
    <property type="entry name" value="SCO1-SenC"/>
    <property type="match status" value="1"/>
</dbReference>
<feature type="chain" id="PRO_5018545640" description="SCO1/SenC" evidence="4">
    <location>
        <begin position="19"/>
        <end position="192"/>
    </location>
</feature>
<evidence type="ECO:0000256" key="3">
    <source>
        <dbReference type="PIRSR" id="PIRSR603782-2"/>
    </source>
</evidence>
<name>A0A3S4CKV9_9RHOB</name>
<dbReference type="InterPro" id="IPR036249">
    <property type="entry name" value="Thioredoxin-like_sf"/>
</dbReference>
<feature type="disulfide bond" description="Redox-active" evidence="3">
    <location>
        <begin position="74"/>
        <end position="78"/>
    </location>
</feature>
<sequence>MIRSLALLLALLPAAALAHSGHDHAAAPMESALTQERLLLPDIPVTDTQGETAGFVTRYGDAGPVLISFIYTECKDNCTMVKAVMKLVDADLQAPGAPPLRLIALSVDPWRDTPGTLATAAAEIEASGNWDWLVASRADTPVLLSAFGLKPGPVEAHEAVYLLGDLRSGTFWRISGVPDPAQLIEQARGIAP</sequence>
<keyword evidence="3" id="KW-1015">Disulfide bond</keyword>
<feature type="binding site" evidence="2">
    <location>
        <position position="74"/>
    </location>
    <ligand>
        <name>Cu cation</name>
        <dbReference type="ChEBI" id="CHEBI:23378"/>
    </ligand>
</feature>
<evidence type="ECO:0000256" key="1">
    <source>
        <dbReference type="ARBA" id="ARBA00010996"/>
    </source>
</evidence>
<evidence type="ECO:0000256" key="4">
    <source>
        <dbReference type="SAM" id="SignalP"/>
    </source>
</evidence>
<proteinExistence type="inferred from homology"/>
<comment type="similarity">
    <text evidence="1">Belongs to the SCO1/2 family.</text>
</comment>
<feature type="signal peptide" evidence="4">
    <location>
        <begin position="1"/>
        <end position="18"/>
    </location>
</feature>
<evidence type="ECO:0000313" key="5">
    <source>
        <dbReference type="EMBL" id="VDS09470.1"/>
    </source>
</evidence>
<dbReference type="Proteomes" id="UP000270743">
    <property type="component" value="Unassembled WGS sequence"/>
</dbReference>
<dbReference type="EMBL" id="UZWE01000036">
    <property type="protein sequence ID" value="VDS09470.1"/>
    <property type="molecule type" value="Genomic_DNA"/>
</dbReference>
<organism evidence="5 6">
    <name type="scientific">Paracoccus haematequi</name>
    <dbReference type="NCBI Taxonomy" id="2491866"/>
    <lineage>
        <taxon>Bacteria</taxon>
        <taxon>Pseudomonadati</taxon>
        <taxon>Pseudomonadota</taxon>
        <taxon>Alphaproteobacteria</taxon>
        <taxon>Rhodobacterales</taxon>
        <taxon>Paracoccaceae</taxon>
        <taxon>Paracoccus</taxon>
    </lineage>
</organism>
<dbReference type="AlphaFoldDB" id="A0A3S4CKV9"/>
<keyword evidence="2" id="KW-0186">Copper</keyword>
<keyword evidence="6" id="KW-1185">Reference proteome</keyword>
<dbReference type="SUPFAM" id="SSF52833">
    <property type="entry name" value="Thioredoxin-like"/>
    <property type="match status" value="1"/>
</dbReference>
<dbReference type="GO" id="GO:0046872">
    <property type="term" value="F:metal ion binding"/>
    <property type="evidence" value="ECO:0007669"/>
    <property type="project" value="UniProtKB-KW"/>
</dbReference>
<accession>A0A3S4CKV9</accession>
<evidence type="ECO:0000313" key="6">
    <source>
        <dbReference type="Proteomes" id="UP000270743"/>
    </source>
</evidence>
<dbReference type="OrthoDB" id="5296507at2"/>
<evidence type="ECO:0008006" key="7">
    <source>
        <dbReference type="Google" id="ProtNLM"/>
    </source>
</evidence>
<reference evidence="5 6" key="1">
    <citation type="submission" date="2018-12" db="EMBL/GenBank/DDBJ databases">
        <authorList>
            <person name="Criscuolo A."/>
        </authorList>
    </citation>
    <scope>NUCLEOTIDE SEQUENCE [LARGE SCALE GENOMIC DNA]</scope>
    <source>
        <strain evidence="5">ACIP1116241</strain>
    </source>
</reference>
<dbReference type="RefSeq" id="WP_126155095.1">
    <property type="nucleotide sequence ID" value="NZ_UZWE01000036.1"/>
</dbReference>
<dbReference type="Gene3D" id="3.40.30.10">
    <property type="entry name" value="Glutaredoxin"/>
    <property type="match status" value="1"/>
</dbReference>
<keyword evidence="4" id="KW-0732">Signal</keyword>
<evidence type="ECO:0000256" key="2">
    <source>
        <dbReference type="PIRSR" id="PIRSR603782-1"/>
    </source>
</evidence>
<dbReference type="InterPro" id="IPR003782">
    <property type="entry name" value="SCO1/SenC"/>
</dbReference>
<protein>
    <recommendedName>
        <fullName evidence="7">SCO1/SenC</fullName>
    </recommendedName>
</protein>
<keyword evidence="2" id="KW-0479">Metal-binding</keyword>
<gene>
    <name evidence="5" type="ORF">PARHAE_02673</name>
</gene>
<feature type="binding site" evidence="2">
    <location>
        <position position="78"/>
    </location>
    <ligand>
        <name>Cu cation</name>
        <dbReference type="ChEBI" id="CHEBI:23378"/>
    </ligand>
</feature>